<dbReference type="InterPro" id="IPR023213">
    <property type="entry name" value="CAT-like_dom_sf"/>
</dbReference>
<protein>
    <submittedName>
        <fullName evidence="3">Acyl transferase 9</fullName>
    </submittedName>
</protein>
<dbReference type="Pfam" id="PF02458">
    <property type="entry name" value="Transferase"/>
    <property type="match status" value="1"/>
</dbReference>
<dbReference type="PANTHER" id="PTHR31147">
    <property type="entry name" value="ACYL TRANSFERASE 4"/>
    <property type="match status" value="1"/>
</dbReference>
<dbReference type="InParanoid" id="A0A6I9QTX4"/>
<dbReference type="InterPro" id="IPR050898">
    <property type="entry name" value="Plant_acyltransferase"/>
</dbReference>
<dbReference type="GeneID" id="105040265"/>
<name>A0A6I9QTX4_ELAGV</name>
<dbReference type="KEGG" id="egu:105040265"/>
<dbReference type="GO" id="GO:0016740">
    <property type="term" value="F:transferase activity"/>
    <property type="evidence" value="ECO:0007669"/>
    <property type="project" value="UniProtKB-KW"/>
</dbReference>
<accession>A0A6I9QTX4</accession>
<dbReference type="AlphaFoldDB" id="A0A6I9QTX4"/>
<evidence type="ECO:0000313" key="3">
    <source>
        <dbReference type="RefSeq" id="XP_010915023.1"/>
    </source>
</evidence>
<organism evidence="2 3">
    <name type="scientific">Elaeis guineensis var. tenera</name>
    <name type="common">Oil palm</name>
    <dbReference type="NCBI Taxonomy" id="51953"/>
    <lineage>
        <taxon>Eukaryota</taxon>
        <taxon>Viridiplantae</taxon>
        <taxon>Streptophyta</taxon>
        <taxon>Embryophyta</taxon>
        <taxon>Tracheophyta</taxon>
        <taxon>Spermatophyta</taxon>
        <taxon>Magnoliopsida</taxon>
        <taxon>Liliopsida</taxon>
        <taxon>Arecaceae</taxon>
        <taxon>Arecoideae</taxon>
        <taxon>Cocoseae</taxon>
        <taxon>Elaeidinae</taxon>
        <taxon>Elaeis</taxon>
    </lineage>
</organism>
<dbReference type="OrthoDB" id="444127at2759"/>
<gene>
    <name evidence="3" type="primary">LOC105040265</name>
</gene>
<evidence type="ECO:0000313" key="2">
    <source>
        <dbReference type="Proteomes" id="UP000504607"/>
    </source>
</evidence>
<reference evidence="3" key="1">
    <citation type="submission" date="2025-08" db="UniProtKB">
        <authorList>
            <consortium name="RefSeq"/>
        </authorList>
    </citation>
    <scope>IDENTIFICATION</scope>
</reference>
<dbReference type="PANTHER" id="PTHR31147:SF34">
    <property type="entry name" value="ACYL TRANSFERASE 9"/>
    <property type="match status" value="1"/>
</dbReference>
<dbReference type="Proteomes" id="UP000504607">
    <property type="component" value="Chromosome 3"/>
</dbReference>
<keyword evidence="2" id="KW-1185">Reference proteome</keyword>
<dbReference type="Gene3D" id="3.30.559.10">
    <property type="entry name" value="Chloramphenicol acetyltransferase-like domain"/>
    <property type="match status" value="2"/>
</dbReference>
<dbReference type="RefSeq" id="XP_010915023.1">
    <property type="nucleotide sequence ID" value="XM_010916721.2"/>
</dbReference>
<sequence length="410" mass="45737">MGFTITKSSESPVRPAEQTPSGTLLLSWLDRYPTHRGLVESLHVFKEGREPGRVIREAMAKALVPYYPLAGRIVEPEGMEPRIECTGEGVWFVDASADCSLEDVNYLERPLLIAQEDLVPYTKLEIEPADTIMMVQVTEFTCGGFVVGLRFNHASADGLGAAQFINAVGEIARGLPEPTVKPVWNREAFPNPKIKPGPLPDLPNLALEYSAVDFPLDYINQLKNRFMEHTGRRCSTFDVLTAKAWQCRTKALKLAPDVNVRLCFFASVRHILKLDRGYYGNCIFPVKMMVPSGKVIRSSLVEVVDLIRDAKERMAAEVLAWANGDVEGDPFSMTFNYESIYVSDWTKLGFSEVDYGWGTPMYAGPLTNNDFIASLILLKSPAPLEGARMMTRCVSTEHVEAFNELIMNLD</sequence>
<evidence type="ECO:0000256" key="1">
    <source>
        <dbReference type="ARBA" id="ARBA00009861"/>
    </source>
</evidence>
<keyword evidence="3" id="KW-0808">Transferase</keyword>
<comment type="similarity">
    <text evidence="1">Belongs to the plant acyltransferase family.</text>
</comment>
<proteinExistence type="inferred from homology"/>